<name>L0DH62_SINAD</name>
<dbReference type="Proteomes" id="UP000010798">
    <property type="component" value="Chromosome"/>
</dbReference>
<proteinExistence type="predicted"/>
<reference evidence="1 2" key="1">
    <citation type="submission" date="2012-02" db="EMBL/GenBank/DDBJ databases">
        <title>Complete sequence of chromosome of Singulisphaera acidiphila DSM 18658.</title>
        <authorList>
            <consortium name="US DOE Joint Genome Institute (JGI-PGF)"/>
            <person name="Lucas S."/>
            <person name="Copeland A."/>
            <person name="Lapidus A."/>
            <person name="Glavina del Rio T."/>
            <person name="Dalin E."/>
            <person name="Tice H."/>
            <person name="Bruce D."/>
            <person name="Goodwin L."/>
            <person name="Pitluck S."/>
            <person name="Peters L."/>
            <person name="Ovchinnikova G."/>
            <person name="Chertkov O."/>
            <person name="Kyrpides N."/>
            <person name="Mavromatis K."/>
            <person name="Ivanova N."/>
            <person name="Brettin T."/>
            <person name="Detter J.C."/>
            <person name="Han C."/>
            <person name="Larimer F."/>
            <person name="Land M."/>
            <person name="Hauser L."/>
            <person name="Markowitz V."/>
            <person name="Cheng J.-F."/>
            <person name="Hugenholtz P."/>
            <person name="Woyke T."/>
            <person name="Wu D."/>
            <person name="Tindall B."/>
            <person name="Pomrenke H."/>
            <person name="Brambilla E."/>
            <person name="Klenk H.-P."/>
            <person name="Eisen J.A."/>
        </authorList>
    </citation>
    <scope>NUCLEOTIDE SEQUENCE [LARGE SCALE GENOMIC DNA]</scope>
    <source>
        <strain evidence="2">ATCC BAA-1392 / DSM 18658 / VKM B-2454 / MOB10</strain>
    </source>
</reference>
<dbReference type="KEGG" id="saci:Sinac_4406"/>
<dbReference type="HOGENOM" id="CLU_703842_0_0_0"/>
<dbReference type="AlphaFoldDB" id="L0DH62"/>
<dbReference type="OrthoDB" id="513439at2"/>
<evidence type="ECO:0008006" key="3">
    <source>
        <dbReference type="Google" id="ProtNLM"/>
    </source>
</evidence>
<dbReference type="EMBL" id="CP003364">
    <property type="protein sequence ID" value="AGA28597.1"/>
    <property type="molecule type" value="Genomic_DNA"/>
</dbReference>
<sequence length="397" mass="43522">MSIVVVAGALANKPRNGGNAWAVLSWALGLRALGFEVAFVEQIRRDCCVDAAGQPCPFEDSENLAFFRKTTEQLGLDGLSALICEDDERSFGLTPTDLADLGRSAKALVNITGHWNLAPLFDSVGCRVYIDFDPGYTQFWHAAGNAGTRLARHDYYYTIGENIGRSGCEIPVNGIAWRPIRQPVTLEDWPTCPSLGFDRFTTIASWRGAYGPVSHKGTTFGLKVHEFRKFLEMPRQTALAFEIALDIHPADFKDRDALLEQGWNVVDPHRTTGGLDEFRDYVSTSGAEFSAAQGVYVATESGWFSDRTVRYLASGRPTLVQDTGFSRNLPVGEGLIPFRTLAEAVAGAERIARDPACHAQAARAIAESHFDSQHVLGRFCEEIGLHPQPKKGKGATR</sequence>
<evidence type="ECO:0000313" key="2">
    <source>
        <dbReference type="Proteomes" id="UP000010798"/>
    </source>
</evidence>
<dbReference type="RefSeq" id="WP_015247715.1">
    <property type="nucleotide sequence ID" value="NC_019892.1"/>
</dbReference>
<organism evidence="1 2">
    <name type="scientific">Singulisphaera acidiphila (strain ATCC BAA-1392 / DSM 18658 / VKM B-2454 / MOB10)</name>
    <dbReference type="NCBI Taxonomy" id="886293"/>
    <lineage>
        <taxon>Bacteria</taxon>
        <taxon>Pseudomonadati</taxon>
        <taxon>Planctomycetota</taxon>
        <taxon>Planctomycetia</taxon>
        <taxon>Isosphaerales</taxon>
        <taxon>Isosphaeraceae</taxon>
        <taxon>Singulisphaera</taxon>
    </lineage>
</organism>
<keyword evidence="2" id="KW-1185">Reference proteome</keyword>
<gene>
    <name evidence="1" type="ordered locus">Sinac_4406</name>
</gene>
<dbReference type="STRING" id="886293.Sinac_4406"/>
<accession>L0DH62</accession>
<dbReference type="eggNOG" id="COG0438">
    <property type="taxonomic scope" value="Bacteria"/>
</dbReference>
<evidence type="ECO:0000313" key="1">
    <source>
        <dbReference type="EMBL" id="AGA28597.1"/>
    </source>
</evidence>
<protein>
    <recommendedName>
        <fullName evidence="3">Glycosyltransferase</fullName>
    </recommendedName>
</protein>